<organism evidence="2 3">
    <name type="scientific">Kibdelosporangium lantanae</name>
    <dbReference type="NCBI Taxonomy" id="1497396"/>
    <lineage>
        <taxon>Bacteria</taxon>
        <taxon>Bacillati</taxon>
        <taxon>Actinomycetota</taxon>
        <taxon>Actinomycetes</taxon>
        <taxon>Pseudonocardiales</taxon>
        <taxon>Pseudonocardiaceae</taxon>
        <taxon>Kibdelosporangium</taxon>
    </lineage>
</organism>
<dbReference type="InterPro" id="IPR005754">
    <property type="entry name" value="Sortase"/>
</dbReference>
<proteinExistence type="predicted"/>
<reference evidence="3" key="1">
    <citation type="journal article" date="2019" name="Int. J. Syst. Evol. Microbiol.">
        <title>The Global Catalogue of Microorganisms (GCM) 10K type strain sequencing project: providing services to taxonomists for standard genome sequencing and annotation.</title>
        <authorList>
            <consortium name="The Broad Institute Genomics Platform"/>
            <consortium name="The Broad Institute Genome Sequencing Center for Infectious Disease"/>
            <person name="Wu L."/>
            <person name="Ma J."/>
        </authorList>
    </citation>
    <scope>NUCLEOTIDE SEQUENCE [LARGE SCALE GENOMIC DNA]</scope>
    <source>
        <strain evidence="3">JCM 31486</strain>
    </source>
</reference>
<dbReference type="NCBIfam" id="NF033748">
    <property type="entry name" value="class_F_sortase"/>
    <property type="match status" value="1"/>
</dbReference>
<dbReference type="Gene3D" id="2.40.260.10">
    <property type="entry name" value="Sortase"/>
    <property type="match status" value="1"/>
</dbReference>
<keyword evidence="1" id="KW-0378">Hydrolase</keyword>
<dbReference type="SUPFAM" id="SSF63817">
    <property type="entry name" value="Sortase"/>
    <property type="match status" value="1"/>
</dbReference>
<evidence type="ECO:0000256" key="1">
    <source>
        <dbReference type="ARBA" id="ARBA00022801"/>
    </source>
</evidence>
<protein>
    <submittedName>
        <fullName evidence="2">Class F sortase</fullName>
    </submittedName>
</protein>
<accession>A0ABW3MG82</accession>
<keyword evidence="3" id="KW-1185">Reference proteome</keyword>
<dbReference type="InterPro" id="IPR042001">
    <property type="entry name" value="Sortase_F"/>
</dbReference>
<dbReference type="EMBL" id="JBHTIS010001942">
    <property type="protein sequence ID" value="MFD1049042.1"/>
    <property type="molecule type" value="Genomic_DNA"/>
</dbReference>
<dbReference type="Proteomes" id="UP001597045">
    <property type="component" value="Unassembled WGS sequence"/>
</dbReference>
<dbReference type="Pfam" id="PF04203">
    <property type="entry name" value="Sortase"/>
    <property type="match status" value="1"/>
</dbReference>
<dbReference type="InterPro" id="IPR023365">
    <property type="entry name" value="Sortase_dom-sf"/>
</dbReference>
<name>A0ABW3MG82_9PSEU</name>
<sequence length="175" mass="18902">MWVISTTPRPRSRAWATYRSTTPACLTPTGVEIPKIKAKSTLVPLGLNGDGTIEVPPVSTPMQAGWYTNAPTPGEIGPAVILGHVDGNKQPGIFFHLKELARGDEVLVSRTDGTTARFTVSKVDQVSKKDFPTEQVYGDVTDAELRLITCGGTFDHNAHSYEDNIIVYATYAPSA</sequence>
<comment type="caution">
    <text evidence="2">The sequence shown here is derived from an EMBL/GenBank/DDBJ whole genome shotgun (WGS) entry which is preliminary data.</text>
</comment>
<evidence type="ECO:0000313" key="2">
    <source>
        <dbReference type="EMBL" id="MFD1049042.1"/>
    </source>
</evidence>
<dbReference type="CDD" id="cd05829">
    <property type="entry name" value="Sortase_F"/>
    <property type="match status" value="1"/>
</dbReference>
<evidence type="ECO:0000313" key="3">
    <source>
        <dbReference type="Proteomes" id="UP001597045"/>
    </source>
</evidence>
<gene>
    <name evidence="2" type="ORF">ACFQ1S_27660</name>
</gene>